<keyword evidence="9" id="KW-1185">Reference proteome</keyword>
<dbReference type="Pfam" id="PF04335">
    <property type="entry name" value="VirB8"/>
    <property type="match status" value="1"/>
</dbReference>
<dbReference type="SUPFAM" id="SSF54427">
    <property type="entry name" value="NTF2-like"/>
    <property type="match status" value="1"/>
</dbReference>
<evidence type="ECO:0000256" key="3">
    <source>
        <dbReference type="ARBA" id="ARBA00022989"/>
    </source>
</evidence>
<feature type="compositionally biased region" description="Low complexity" evidence="5">
    <location>
        <begin position="269"/>
        <end position="303"/>
    </location>
</feature>
<dbReference type="Proteomes" id="UP000323164">
    <property type="component" value="Unassembled WGS sequence"/>
</dbReference>
<reference evidence="8 9" key="1">
    <citation type="submission" date="2019-08" db="EMBL/GenBank/DDBJ databases">
        <title>Draft genome sequence of Lysobacter sp. UKS-15.</title>
        <authorList>
            <person name="Im W.-T."/>
        </authorList>
    </citation>
    <scope>NUCLEOTIDE SEQUENCE [LARGE SCALE GENOMIC DNA]</scope>
    <source>
        <strain evidence="8 9">UKS-15</strain>
    </source>
</reference>
<dbReference type="RefSeq" id="WP_149351601.1">
    <property type="nucleotide sequence ID" value="NZ_VTRV01000008.1"/>
</dbReference>
<evidence type="ECO:0000256" key="4">
    <source>
        <dbReference type="ARBA" id="ARBA00023136"/>
    </source>
</evidence>
<evidence type="ECO:0000256" key="6">
    <source>
        <dbReference type="SAM" id="Phobius"/>
    </source>
</evidence>
<feature type="transmembrane region" description="Helical" evidence="6">
    <location>
        <begin position="37"/>
        <end position="58"/>
    </location>
</feature>
<dbReference type="InterPro" id="IPR007430">
    <property type="entry name" value="VirB8"/>
</dbReference>
<comment type="caution">
    <text evidence="8">The sequence shown here is derived from an EMBL/GenBank/DDBJ whole genome shotgun (WGS) entry which is preliminary data.</text>
</comment>
<evidence type="ECO:0000259" key="7">
    <source>
        <dbReference type="Pfam" id="PF04335"/>
    </source>
</evidence>
<evidence type="ECO:0000313" key="8">
    <source>
        <dbReference type="EMBL" id="TZF91491.1"/>
    </source>
</evidence>
<dbReference type="Gene3D" id="3.10.450.230">
    <property type="entry name" value="VirB8 protein"/>
    <property type="match status" value="1"/>
</dbReference>
<dbReference type="InterPro" id="IPR032710">
    <property type="entry name" value="NTF2-like_dom_sf"/>
</dbReference>
<protein>
    <submittedName>
        <fullName evidence="8">Type IV secretion system protein</fullName>
    </submittedName>
</protein>
<feature type="domain" description="Bacterial virulence protein VirB8" evidence="7">
    <location>
        <begin position="21"/>
        <end position="237"/>
    </location>
</feature>
<keyword evidence="3 6" id="KW-1133">Transmembrane helix</keyword>
<evidence type="ECO:0000256" key="2">
    <source>
        <dbReference type="ARBA" id="ARBA00022692"/>
    </source>
</evidence>
<organism evidence="8 9">
    <name type="scientific">Cognatilysobacter lacus</name>
    <dbReference type="NCBI Taxonomy" id="1643323"/>
    <lineage>
        <taxon>Bacteria</taxon>
        <taxon>Pseudomonadati</taxon>
        <taxon>Pseudomonadota</taxon>
        <taxon>Gammaproteobacteria</taxon>
        <taxon>Lysobacterales</taxon>
        <taxon>Lysobacteraceae</taxon>
        <taxon>Cognatilysobacter</taxon>
    </lineage>
</organism>
<accession>A0A5D8Z9L2</accession>
<dbReference type="OrthoDB" id="9816242at2"/>
<proteinExistence type="predicted"/>
<gene>
    <name evidence="8" type="ORF">FW784_01565</name>
</gene>
<dbReference type="GO" id="GO:0016020">
    <property type="term" value="C:membrane"/>
    <property type="evidence" value="ECO:0007669"/>
    <property type="project" value="UniProtKB-SubCell"/>
</dbReference>
<evidence type="ECO:0000256" key="1">
    <source>
        <dbReference type="ARBA" id="ARBA00004167"/>
    </source>
</evidence>
<evidence type="ECO:0000313" key="9">
    <source>
        <dbReference type="Proteomes" id="UP000323164"/>
    </source>
</evidence>
<feature type="region of interest" description="Disordered" evidence="5">
    <location>
        <begin position="239"/>
        <end position="303"/>
    </location>
</feature>
<dbReference type="AlphaFoldDB" id="A0A5D8Z9L2"/>
<dbReference type="EMBL" id="VTRV01000008">
    <property type="protein sequence ID" value="TZF91491.1"/>
    <property type="molecule type" value="Genomic_DNA"/>
</dbReference>
<sequence length="303" mass="32660">MKTRTKSESSRVEHAVGRAVNYELTVADQARRSERRAWWVAATSCLVSLILAGGYFYFLPLKEKVPYLVMADAYTGTATVARLDGNWGQQDITISEAVNKSNVAHFVTARESYDIALMRLRDWTTVYTMSAPSVAAGYTALHGKDNPARPYNTYGDKAAIRVKILSITLINDASGRPTGATVRFQRTLYDKSTGRTAPLDSKIATLAFTYKANLAMDEKYRIENPLGFQVTTYRVDNDYAESPPVEPEIPAFSMPDVAEGTAPTPVSDGAATLPPAATTPATTATAAPATTASAAASTGAKVR</sequence>
<evidence type="ECO:0000256" key="5">
    <source>
        <dbReference type="SAM" id="MobiDB-lite"/>
    </source>
</evidence>
<keyword evidence="4 6" id="KW-0472">Membrane</keyword>
<comment type="subcellular location">
    <subcellularLocation>
        <location evidence="1">Membrane</location>
        <topology evidence="1">Single-pass membrane protein</topology>
    </subcellularLocation>
</comment>
<dbReference type="CDD" id="cd16424">
    <property type="entry name" value="VirB8"/>
    <property type="match status" value="1"/>
</dbReference>
<keyword evidence="2 6" id="KW-0812">Transmembrane</keyword>
<name>A0A5D8Z9L2_9GAMM</name>